<name>A0A915L192_ROMCU</name>
<dbReference type="Proteomes" id="UP000887565">
    <property type="component" value="Unplaced"/>
</dbReference>
<protein>
    <submittedName>
        <fullName evidence="2">Uncharacterized protein</fullName>
    </submittedName>
</protein>
<dbReference type="WBParaSite" id="nRc.2.0.1.t43518-RA">
    <property type="protein sequence ID" value="nRc.2.0.1.t43518-RA"/>
    <property type="gene ID" value="nRc.2.0.1.g43518"/>
</dbReference>
<proteinExistence type="predicted"/>
<reference evidence="2" key="1">
    <citation type="submission" date="2022-11" db="UniProtKB">
        <authorList>
            <consortium name="WormBaseParasite"/>
        </authorList>
    </citation>
    <scope>IDENTIFICATION</scope>
</reference>
<evidence type="ECO:0000313" key="2">
    <source>
        <dbReference type="WBParaSite" id="nRc.2.0.1.t43518-RA"/>
    </source>
</evidence>
<organism evidence="1 2">
    <name type="scientific">Romanomermis culicivorax</name>
    <name type="common">Nematode worm</name>
    <dbReference type="NCBI Taxonomy" id="13658"/>
    <lineage>
        <taxon>Eukaryota</taxon>
        <taxon>Metazoa</taxon>
        <taxon>Ecdysozoa</taxon>
        <taxon>Nematoda</taxon>
        <taxon>Enoplea</taxon>
        <taxon>Dorylaimia</taxon>
        <taxon>Mermithida</taxon>
        <taxon>Mermithoidea</taxon>
        <taxon>Mermithidae</taxon>
        <taxon>Romanomermis</taxon>
    </lineage>
</organism>
<evidence type="ECO:0000313" key="1">
    <source>
        <dbReference type="Proteomes" id="UP000887565"/>
    </source>
</evidence>
<sequence>MKIVGSQQYLVPVLKLPIFSKSPSSNTKSRLAKLADTLLALVVLGKTLTFWFKAQASNSCAGWQAYLLLRSKINGSRNKAPCEWAPPNEL</sequence>
<keyword evidence="1" id="KW-1185">Reference proteome</keyword>
<accession>A0A915L192</accession>
<dbReference type="AlphaFoldDB" id="A0A915L192"/>